<reference evidence="1" key="1">
    <citation type="submission" date="2021-12" db="EMBL/GenBank/DDBJ databases">
        <authorList>
            <person name="Zaccaron A."/>
            <person name="Stergiopoulos I."/>
        </authorList>
    </citation>
    <scope>NUCLEOTIDE SEQUENCE</scope>
    <source>
        <strain evidence="1">Race5_Kim</strain>
    </source>
</reference>
<dbReference type="EMBL" id="CP090170">
    <property type="protein sequence ID" value="UJO20508.1"/>
    <property type="molecule type" value="Genomic_DNA"/>
</dbReference>
<dbReference type="KEGG" id="ffu:CLAFUR5_11576"/>
<evidence type="ECO:0000313" key="2">
    <source>
        <dbReference type="Proteomes" id="UP000756132"/>
    </source>
</evidence>
<evidence type="ECO:0000313" key="1">
    <source>
        <dbReference type="EMBL" id="UJO20508.1"/>
    </source>
</evidence>
<dbReference type="Proteomes" id="UP000756132">
    <property type="component" value="Chromosome 8"/>
</dbReference>
<dbReference type="RefSeq" id="XP_047764874.1">
    <property type="nucleotide sequence ID" value="XM_047910724.1"/>
</dbReference>
<dbReference type="AlphaFoldDB" id="A0A9Q8PDJ9"/>
<keyword evidence="2" id="KW-1185">Reference proteome</keyword>
<dbReference type="OrthoDB" id="3901425at2759"/>
<name>A0A9Q8PDJ9_PASFU</name>
<organism evidence="1 2">
    <name type="scientific">Passalora fulva</name>
    <name type="common">Tomato leaf mold</name>
    <name type="synonym">Cladosporium fulvum</name>
    <dbReference type="NCBI Taxonomy" id="5499"/>
    <lineage>
        <taxon>Eukaryota</taxon>
        <taxon>Fungi</taxon>
        <taxon>Dikarya</taxon>
        <taxon>Ascomycota</taxon>
        <taxon>Pezizomycotina</taxon>
        <taxon>Dothideomycetes</taxon>
        <taxon>Dothideomycetidae</taxon>
        <taxon>Mycosphaerellales</taxon>
        <taxon>Mycosphaerellaceae</taxon>
        <taxon>Fulvia</taxon>
    </lineage>
</organism>
<gene>
    <name evidence="1" type="ORF">CLAFUR5_11576</name>
</gene>
<reference evidence="1" key="2">
    <citation type="journal article" date="2022" name="Microb. Genom.">
        <title>A chromosome-scale genome assembly of the tomato pathogen Cladosporium fulvum reveals a compartmentalized genome architecture and the presence of a dispensable chromosome.</title>
        <authorList>
            <person name="Zaccaron A.Z."/>
            <person name="Chen L.H."/>
            <person name="Samaras A."/>
            <person name="Stergiopoulos I."/>
        </authorList>
    </citation>
    <scope>NUCLEOTIDE SEQUENCE</scope>
    <source>
        <strain evidence="1">Race5_Kim</strain>
    </source>
</reference>
<proteinExistence type="predicted"/>
<accession>A0A9Q8PDJ9</accession>
<dbReference type="GeneID" id="71991454"/>
<sequence>MNVLRTNSCKSDDSIDDGKYALVYICSDHSVSLQPIEVARNPSNRLLRTMEISRLPWKTEQRIRVPRRTSSYSNKISTASDEEMETGCDCYSSTLMFSRISKNMAWKRMTGDVKKIMVFEEPISLSPTAPAVMSKL</sequence>
<protein>
    <submittedName>
        <fullName evidence="1">Uncharacterized protein</fullName>
    </submittedName>
</protein>